<evidence type="ECO:0000313" key="11">
    <source>
        <dbReference type="Proteomes" id="UP000628710"/>
    </source>
</evidence>
<dbReference type="SUPFAM" id="SSF90123">
    <property type="entry name" value="ABC transporter transmembrane region"/>
    <property type="match status" value="1"/>
</dbReference>
<dbReference type="Proteomes" id="UP000628710">
    <property type="component" value="Unassembled WGS sequence"/>
</dbReference>
<dbReference type="PANTHER" id="PTHR24221">
    <property type="entry name" value="ATP-BINDING CASSETTE SUB-FAMILY B"/>
    <property type="match status" value="1"/>
</dbReference>
<dbReference type="Gene3D" id="1.20.1560.10">
    <property type="entry name" value="ABC transporter type 1, transmembrane domain"/>
    <property type="match status" value="1"/>
</dbReference>
<proteinExistence type="predicted"/>
<comment type="subcellular location">
    <subcellularLocation>
        <location evidence="1">Cell membrane</location>
        <topology evidence="1">Multi-pass membrane protein</topology>
    </subcellularLocation>
</comment>
<dbReference type="Gene3D" id="3.40.50.300">
    <property type="entry name" value="P-loop containing nucleotide triphosphate hydrolases"/>
    <property type="match status" value="1"/>
</dbReference>
<feature type="domain" description="ABC transmembrane type-1" evidence="9">
    <location>
        <begin position="28"/>
        <end position="308"/>
    </location>
</feature>
<dbReference type="SMART" id="SM00382">
    <property type="entry name" value="AAA"/>
    <property type="match status" value="1"/>
</dbReference>
<dbReference type="GO" id="GO:0005886">
    <property type="term" value="C:plasma membrane"/>
    <property type="evidence" value="ECO:0007669"/>
    <property type="project" value="UniProtKB-SubCell"/>
</dbReference>
<dbReference type="GO" id="GO:0005524">
    <property type="term" value="F:ATP binding"/>
    <property type="evidence" value="ECO:0007669"/>
    <property type="project" value="UniProtKB-KW"/>
</dbReference>
<dbReference type="PANTHER" id="PTHR24221:SF654">
    <property type="entry name" value="ATP-BINDING CASSETTE SUB-FAMILY B MEMBER 6"/>
    <property type="match status" value="1"/>
</dbReference>
<dbReference type="GO" id="GO:0140359">
    <property type="term" value="F:ABC-type transporter activity"/>
    <property type="evidence" value="ECO:0007669"/>
    <property type="project" value="InterPro"/>
</dbReference>
<evidence type="ECO:0000256" key="7">
    <source>
        <dbReference type="SAM" id="Phobius"/>
    </source>
</evidence>
<keyword evidence="4 10" id="KW-0067">ATP-binding</keyword>
<evidence type="ECO:0000256" key="6">
    <source>
        <dbReference type="ARBA" id="ARBA00023136"/>
    </source>
</evidence>
<keyword evidence="3" id="KW-0547">Nucleotide-binding</keyword>
<dbReference type="CDD" id="cd03228">
    <property type="entry name" value="ABCC_MRP_Like"/>
    <property type="match status" value="1"/>
</dbReference>
<feature type="transmembrane region" description="Helical" evidence="7">
    <location>
        <begin position="133"/>
        <end position="157"/>
    </location>
</feature>
<dbReference type="InterPro" id="IPR027417">
    <property type="entry name" value="P-loop_NTPase"/>
</dbReference>
<dbReference type="InterPro" id="IPR003593">
    <property type="entry name" value="AAA+_ATPase"/>
</dbReference>
<evidence type="ECO:0000259" key="8">
    <source>
        <dbReference type="PROSITE" id="PS50893"/>
    </source>
</evidence>
<evidence type="ECO:0000313" key="10">
    <source>
        <dbReference type="EMBL" id="MBJ7536372.1"/>
    </source>
</evidence>
<reference evidence="10" key="1">
    <citation type="submission" date="2020-12" db="EMBL/GenBank/DDBJ databases">
        <title>Marinomonas arctica sp. nov., a psychrotolerant bacterium isolated from the Arctic.</title>
        <authorList>
            <person name="Zhang Y."/>
        </authorList>
    </citation>
    <scope>NUCLEOTIDE SEQUENCE</scope>
    <source>
        <strain evidence="10">C1424</strain>
    </source>
</reference>
<dbReference type="InterPro" id="IPR039421">
    <property type="entry name" value="Type_1_exporter"/>
</dbReference>
<evidence type="ECO:0000256" key="1">
    <source>
        <dbReference type="ARBA" id="ARBA00004651"/>
    </source>
</evidence>
<keyword evidence="5 7" id="KW-1133">Transmembrane helix</keyword>
<evidence type="ECO:0000256" key="4">
    <source>
        <dbReference type="ARBA" id="ARBA00022840"/>
    </source>
</evidence>
<dbReference type="Pfam" id="PF00005">
    <property type="entry name" value="ABC_tran"/>
    <property type="match status" value="1"/>
</dbReference>
<evidence type="ECO:0000256" key="2">
    <source>
        <dbReference type="ARBA" id="ARBA00022692"/>
    </source>
</evidence>
<feature type="transmembrane region" description="Helical" evidence="7">
    <location>
        <begin position="25"/>
        <end position="50"/>
    </location>
</feature>
<dbReference type="GO" id="GO:0016887">
    <property type="term" value="F:ATP hydrolysis activity"/>
    <property type="evidence" value="ECO:0007669"/>
    <property type="project" value="InterPro"/>
</dbReference>
<dbReference type="SUPFAM" id="SSF52540">
    <property type="entry name" value="P-loop containing nucleoside triphosphate hydrolases"/>
    <property type="match status" value="1"/>
</dbReference>
<dbReference type="PROSITE" id="PS50929">
    <property type="entry name" value="ABC_TM1F"/>
    <property type="match status" value="1"/>
</dbReference>
<protein>
    <submittedName>
        <fullName evidence="10">ABC transporter ATP-binding protein</fullName>
    </submittedName>
</protein>
<dbReference type="InterPro" id="IPR011527">
    <property type="entry name" value="ABC1_TM_dom"/>
</dbReference>
<feature type="transmembrane region" description="Helical" evidence="7">
    <location>
        <begin position="250"/>
        <end position="271"/>
    </location>
</feature>
<dbReference type="Pfam" id="PF00664">
    <property type="entry name" value="ABC_membrane"/>
    <property type="match status" value="1"/>
</dbReference>
<feature type="transmembrane region" description="Helical" evidence="7">
    <location>
        <begin position="62"/>
        <end position="87"/>
    </location>
</feature>
<dbReference type="GO" id="GO:0034040">
    <property type="term" value="F:ATPase-coupled lipid transmembrane transporter activity"/>
    <property type="evidence" value="ECO:0007669"/>
    <property type="project" value="TreeGrafter"/>
</dbReference>
<organism evidence="10 11">
    <name type="scientific">Marinomonas transparens</name>
    <dbReference type="NCBI Taxonomy" id="2795388"/>
    <lineage>
        <taxon>Bacteria</taxon>
        <taxon>Pseudomonadati</taxon>
        <taxon>Pseudomonadota</taxon>
        <taxon>Gammaproteobacteria</taxon>
        <taxon>Oceanospirillales</taxon>
        <taxon>Oceanospirillaceae</taxon>
        <taxon>Marinomonas</taxon>
    </lineage>
</organism>
<feature type="transmembrane region" description="Helical" evidence="7">
    <location>
        <begin position="277"/>
        <end position="297"/>
    </location>
</feature>
<evidence type="ECO:0000259" key="9">
    <source>
        <dbReference type="PROSITE" id="PS50929"/>
    </source>
</evidence>
<gene>
    <name evidence="10" type="ORF">I8J31_01615</name>
</gene>
<keyword evidence="2 7" id="KW-0812">Transmembrane</keyword>
<sequence length="561" mass="63041">MRLEDINTQSTYAFLWSLIKTEHKAFTLGLITAILACGAEVAVYFIVFFSAQAVLDKDSQELFWLAGVIGLLIISRLALMSGAYWLCHLAAYRIVQRVRELSVRQLARAPLAELTKWHRSDLEKRVLRDSNRLTLLLAHYGVETLSLLLQPILFIALIGWLDWRLALVALAPLPIALWLQVHIMKAFPERQVLYNQSVARIDKAVFDFVQGASVLKQFLKDQDSLQQLDTAIHTHHALLQTYTRQLIQGWTSFTTVSRCSVFFVVPFGGWLWSGQQISDMAFGLTVILSLALMKPWLLATQMFGKTMEALDALNQLLPLLNIVEEVSEMHPSPTQFTLCADHLTLGLADRVLINDLSLELKLGMRLAVIGESGCGKSTFAQSLMGMIALKSGAWRLDNVSLQTCSAQQRAQWIAMAAQQTFLFRGSLRDNLLLDRINSTSQEFVDRVLQVCELTSVIEQMPQGLDTDVGEASRLLSGGETQRLGLARALLRNTPILILDEVTAHLDTVTELRLLDNLSQAFPNQTQIIISHRANVRDYCHATLELPSTTFQQHFYLEQVEV</sequence>
<name>A0A934JQ58_9GAMM</name>
<keyword evidence="11" id="KW-1185">Reference proteome</keyword>
<evidence type="ECO:0000256" key="5">
    <source>
        <dbReference type="ARBA" id="ARBA00022989"/>
    </source>
</evidence>
<keyword evidence="6 7" id="KW-0472">Membrane</keyword>
<feature type="domain" description="ABC transporter" evidence="8">
    <location>
        <begin position="338"/>
        <end position="561"/>
    </location>
</feature>
<dbReference type="InterPro" id="IPR003439">
    <property type="entry name" value="ABC_transporter-like_ATP-bd"/>
</dbReference>
<dbReference type="PROSITE" id="PS50893">
    <property type="entry name" value="ABC_TRANSPORTER_2"/>
    <property type="match status" value="1"/>
</dbReference>
<dbReference type="RefSeq" id="WP_199466439.1">
    <property type="nucleotide sequence ID" value="NZ_JAEMNX010000001.1"/>
</dbReference>
<comment type="caution">
    <text evidence="10">The sequence shown here is derived from an EMBL/GenBank/DDBJ whole genome shotgun (WGS) entry which is preliminary data.</text>
</comment>
<dbReference type="AlphaFoldDB" id="A0A934JQ58"/>
<accession>A0A934JQ58</accession>
<dbReference type="EMBL" id="JAEMNX010000001">
    <property type="protein sequence ID" value="MBJ7536372.1"/>
    <property type="molecule type" value="Genomic_DNA"/>
</dbReference>
<evidence type="ECO:0000256" key="3">
    <source>
        <dbReference type="ARBA" id="ARBA00022741"/>
    </source>
</evidence>
<dbReference type="InterPro" id="IPR036640">
    <property type="entry name" value="ABC1_TM_sf"/>
</dbReference>
<feature type="transmembrane region" description="Helical" evidence="7">
    <location>
        <begin position="163"/>
        <end position="181"/>
    </location>
</feature>